<feature type="compositionally biased region" description="Low complexity" evidence="1">
    <location>
        <begin position="265"/>
        <end position="278"/>
    </location>
</feature>
<feature type="compositionally biased region" description="Low complexity" evidence="1">
    <location>
        <begin position="186"/>
        <end position="205"/>
    </location>
</feature>
<dbReference type="RefSeq" id="XP_064721060.1">
    <property type="nucleotide sequence ID" value="XM_064864988.1"/>
</dbReference>
<proteinExistence type="predicted"/>
<evidence type="ECO:0000256" key="1">
    <source>
        <dbReference type="SAM" id="MobiDB-lite"/>
    </source>
</evidence>
<feature type="region of interest" description="Disordered" evidence="1">
    <location>
        <begin position="147"/>
        <end position="289"/>
    </location>
</feature>
<gene>
    <name evidence="2" type="ORF">IAS62_003135</name>
</gene>
<keyword evidence="3" id="KW-1185">Reference proteome</keyword>
<dbReference type="EMBL" id="CP143810">
    <property type="protein sequence ID" value="WVO21821.1"/>
    <property type="molecule type" value="Genomic_DNA"/>
</dbReference>
<name>A0ABZ2ATG3_9TREE</name>
<accession>A0ABZ2ATG3</accession>
<evidence type="ECO:0000313" key="2">
    <source>
        <dbReference type="EMBL" id="WVO21821.1"/>
    </source>
</evidence>
<feature type="compositionally biased region" description="Low complexity" evidence="1">
    <location>
        <begin position="245"/>
        <end position="258"/>
    </location>
</feature>
<organism evidence="2 3">
    <name type="scientific">Cryptococcus decagattii</name>
    <dbReference type="NCBI Taxonomy" id="1859122"/>
    <lineage>
        <taxon>Eukaryota</taxon>
        <taxon>Fungi</taxon>
        <taxon>Dikarya</taxon>
        <taxon>Basidiomycota</taxon>
        <taxon>Agaricomycotina</taxon>
        <taxon>Tremellomycetes</taxon>
        <taxon>Tremellales</taxon>
        <taxon>Cryptococcaceae</taxon>
        <taxon>Cryptococcus</taxon>
        <taxon>Cryptococcus gattii species complex</taxon>
    </lineage>
</organism>
<evidence type="ECO:0000313" key="3">
    <source>
        <dbReference type="Proteomes" id="UP001432216"/>
    </source>
</evidence>
<dbReference type="GeneID" id="89989908"/>
<feature type="compositionally biased region" description="Polar residues" evidence="1">
    <location>
        <begin position="279"/>
        <end position="289"/>
    </location>
</feature>
<dbReference type="Proteomes" id="UP001432216">
    <property type="component" value="Chromosome 5"/>
</dbReference>
<sequence>MFALRMFESPAGNMHWQNYQYNGPLTPEMEITFKTEASRALSSIGSGSLGFSVSTCVTTANGVTTGLTEFQVGKGTPWTAEQMAMLDARFAALTPDGRMVGPNGRSLIMTGSQHPKISPIEDAPIAAPRSIEAPPLVHAHDYVPFHHSQVSPRNVRSSRSQHSRKSSAYAPSVNAAPAQPSQLYYSPTSPSVISSSQHHAQPQQAEPTLLRHPTPLAYPTIPRSALSNHSHHATYANDPSHPHAHFAPSPTEASASASRRLSKTPAPGIPAAPASSGSFKSITSRFKKT</sequence>
<protein>
    <submittedName>
        <fullName evidence="2">Uncharacterized protein</fullName>
    </submittedName>
</protein>
<reference evidence="2 3" key="1">
    <citation type="submission" date="2024-01" db="EMBL/GenBank/DDBJ databases">
        <title>Comparative genomics of Cryptococcus and Kwoniella reveals pathogenesis evolution and contrasting modes of karyotype evolution via chromosome fusion or intercentromeric recombination.</title>
        <authorList>
            <person name="Coelho M.A."/>
            <person name="David-Palma M."/>
            <person name="Shea T."/>
            <person name="Bowers K."/>
            <person name="McGinley-Smith S."/>
            <person name="Mohammad A.W."/>
            <person name="Gnirke A."/>
            <person name="Yurkov A.M."/>
            <person name="Nowrousian M."/>
            <person name="Sun S."/>
            <person name="Cuomo C.A."/>
            <person name="Heitman J."/>
        </authorList>
    </citation>
    <scope>NUCLEOTIDE SEQUENCE [LARGE SCALE GENOMIC DNA]</scope>
    <source>
        <strain evidence="2 3">7685027</strain>
    </source>
</reference>